<dbReference type="PROSITE" id="PS00109">
    <property type="entry name" value="PROTEIN_KINASE_TYR"/>
    <property type="match status" value="1"/>
</dbReference>
<evidence type="ECO:0000256" key="2">
    <source>
        <dbReference type="ARBA" id="ARBA00022840"/>
    </source>
</evidence>
<dbReference type="PANTHER" id="PTHR24418">
    <property type="entry name" value="TYROSINE-PROTEIN KINASE"/>
    <property type="match status" value="1"/>
</dbReference>
<dbReference type="SUPFAM" id="SSF56112">
    <property type="entry name" value="Protein kinase-like (PK-like)"/>
    <property type="match status" value="1"/>
</dbReference>
<gene>
    <name evidence="5" type="primary">LOC106820634</name>
</gene>
<keyword evidence="4" id="KW-1185">Reference proteome</keyword>
<dbReference type="Pfam" id="PF07714">
    <property type="entry name" value="PK_Tyr_Ser-Thr"/>
    <property type="match status" value="1"/>
</dbReference>
<dbReference type="InterPro" id="IPR011009">
    <property type="entry name" value="Kinase-like_dom_sf"/>
</dbReference>
<evidence type="ECO:0000313" key="4">
    <source>
        <dbReference type="Proteomes" id="UP000695022"/>
    </source>
</evidence>
<evidence type="ECO:0000313" key="5">
    <source>
        <dbReference type="RefSeq" id="XP_014680626.1"/>
    </source>
</evidence>
<dbReference type="InterPro" id="IPR008266">
    <property type="entry name" value="Tyr_kinase_AS"/>
</dbReference>
<name>A0ABM1F855_PRICU</name>
<protein>
    <submittedName>
        <fullName evidence="5">Tyrosine-protein kinase isoform SRK1-like</fullName>
    </submittedName>
</protein>
<dbReference type="InterPro" id="IPR050198">
    <property type="entry name" value="Non-receptor_tyrosine_kinases"/>
</dbReference>
<proteinExistence type="predicted"/>
<keyword evidence="2" id="KW-0067">ATP-binding</keyword>
<dbReference type="Gene3D" id="1.10.510.10">
    <property type="entry name" value="Transferase(Phosphotransferase) domain 1"/>
    <property type="match status" value="1"/>
</dbReference>
<accession>A0ABM1F855</accession>
<feature type="domain" description="Protein kinase" evidence="3">
    <location>
        <begin position="1"/>
        <end position="94"/>
    </location>
</feature>
<evidence type="ECO:0000256" key="1">
    <source>
        <dbReference type="ARBA" id="ARBA00022741"/>
    </source>
</evidence>
<dbReference type="InterPro" id="IPR001245">
    <property type="entry name" value="Ser-Thr/Tyr_kinase_cat_dom"/>
</dbReference>
<dbReference type="PROSITE" id="PS50011">
    <property type="entry name" value="PROTEIN_KINASE_DOM"/>
    <property type="match status" value="1"/>
</dbReference>
<sequence length="94" mass="10398">IIHRDLACRNVLVDADGAAKLTDFGLSRVLDRANSEAQTQSTFGPIRWLPPEFLTDAVYSKAGDVYMFGMFLLELLTEQFPYAGVDNLLDVAAM</sequence>
<dbReference type="RefSeq" id="XP_014680626.1">
    <property type="nucleotide sequence ID" value="XM_014825140.1"/>
</dbReference>
<dbReference type="Proteomes" id="UP000695022">
    <property type="component" value="Unplaced"/>
</dbReference>
<evidence type="ECO:0000259" key="3">
    <source>
        <dbReference type="PROSITE" id="PS50011"/>
    </source>
</evidence>
<feature type="non-terminal residue" evidence="5">
    <location>
        <position position="1"/>
    </location>
</feature>
<feature type="non-terminal residue" evidence="5">
    <location>
        <position position="94"/>
    </location>
</feature>
<keyword evidence="1" id="KW-0547">Nucleotide-binding</keyword>
<organism evidence="4 5">
    <name type="scientific">Priapulus caudatus</name>
    <name type="common">Priapulid worm</name>
    <dbReference type="NCBI Taxonomy" id="37621"/>
    <lineage>
        <taxon>Eukaryota</taxon>
        <taxon>Metazoa</taxon>
        <taxon>Ecdysozoa</taxon>
        <taxon>Scalidophora</taxon>
        <taxon>Priapulida</taxon>
        <taxon>Priapulimorpha</taxon>
        <taxon>Priapulimorphida</taxon>
        <taxon>Priapulidae</taxon>
        <taxon>Priapulus</taxon>
    </lineage>
</organism>
<dbReference type="GeneID" id="106820634"/>
<dbReference type="InterPro" id="IPR000719">
    <property type="entry name" value="Prot_kinase_dom"/>
</dbReference>
<reference evidence="5" key="1">
    <citation type="submission" date="2025-08" db="UniProtKB">
        <authorList>
            <consortium name="RefSeq"/>
        </authorList>
    </citation>
    <scope>IDENTIFICATION</scope>
</reference>